<evidence type="ECO:0000256" key="4">
    <source>
        <dbReference type="ARBA" id="ARBA00022989"/>
    </source>
</evidence>
<dbReference type="Proteomes" id="UP000735302">
    <property type="component" value="Unassembled WGS sequence"/>
</dbReference>
<keyword evidence="3 9" id="KW-0732">Signal</keyword>
<feature type="transmembrane region" description="Helical" evidence="8">
    <location>
        <begin position="384"/>
        <end position="408"/>
    </location>
</feature>
<feature type="domain" description="EGF-like" evidence="10">
    <location>
        <begin position="300"/>
        <end position="335"/>
    </location>
</feature>
<keyword evidence="5 8" id="KW-0472">Membrane</keyword>
<feature type="region of interest" description="Disordered" evidence="7">
    <location>
        <begin position="157"/>
        <end position="195"/>
    </location>
</feature>
<dbReference type="GO" id="GO:0038023">
    <property type="term" value="F:signaling receptor activity"/>
    <property type="evidence" value="ECO:0007669"/>
    <property type="project" value="TreeGrafter"/>
</dbReference>
<keyword evidence="2 8" id="KW-0812">Transmembrane</keyword>
<dbReference type="SMART" id="SM00181">
    <property type="entry name" value="EGF"/>
    <property type="match status" value="3"/>
</dbReference>
<feature type="chain" id="PRO_5043528546" evidence="9">
    <location>
        <begin position="25"/>
        <end position="744"/>
    </location>
</feature>
<evidence type="ECO:0000256" key="3">
    <source>
        <dbReference type="ARBA" id="ARBA00022729"/>
    </source>
</evidence>
<dbReference type="Pfam" id="PF01582">
    <property type="entry name" value="TIR"/>
    <property type="match status" value="1"/>
</dbReference>
<dbReference type="AlphaFoldDB" id="A0AAV4CZG6"/>
<dbReference type="SUPFAM" id="SSF52200">
    <property type="entry name" value="Toll/Interleukin receptor TIR domain"/>
    <property type="match status" value="1"/>
</dbReference>
<accession>A0AAV4CZG6</accession>
<evidence type="ECO:0000259" key="11">
    <source>
        <dbReference type="PROSITE" id="PS50104"/>
    </source>
</evidence>
<dbReference type="EMBL" id="BLXT01007177">
    <property type="protein sequence ID" value="GFO37170.1"/>
    <property type="molecule type" value="Genomic_DNA"/>
</dbReference>
<dbReference type="SMART" id="SM00255">
    <property type="entry name" value="TIR"/>
    <property type="match status" value="1"/>
</dbReference>
<dbReference type="PROSITE" id="PS01186">
    <property type="entry name" value="EGF_2"/>
    <property type="match status" value="2"/>
</dbReference>
<feature type="compositionally biased region" description="Low complexity" evidence="7">
    <location>
        <begin position="99"/>
        <end position="112"/>
    </location>
</feature>
<evidence type="ECO:0000313" key="13">
    <source>
        <dbReference type="Proteomes" id="UP000735302"/>
    </source>
</evidence>
<evidence type="ECO:0000256" key="1">
    <source>
        <dbReference type="ARBA" id="ARBA00004370"/>
    </source>
</evidence>
<dbReference type="PROSITE" id="PS50026">
    <property type="entry name" value="EGF_3"/>
    <property type="match status" value="1"/>
</dbReference>
<dbReference type="PROSITE" id="PS50104">
    <property type="entry name" value="TIR"/>
    <property type="match status" value="1"/>
</dbReference>
<evidence type="ECO:0000256" key="9">
    <source>
        <dbReference type="SAM" id="SignalP"/>
    </source>
</evidence>
<dbReference type="PANTHER" id="PTHR24365:SF541">
    <property type="entry name" value="PROTEIN TOLL-RELATED"/>
    <property type="match status" value="1"/>
</dbReference>
<organism evidence="12 13">
    <name type="scientific">Plakobranchus ocellatus</name>
    <dbReference type="NCBI Taxonomy" id="259542"/>
    <lineage>
        <taxon>Eukaryota</taxon>
        <taxon>Metazoa</taxon>
        <taxon>Spiralia</taxon>
        <taxon>Lophotrochozoa</taxon>
        <taxon>Mollusca</taxon>
        <taxon>Gastropoda</taxon>
        <taxon>Heterobranchia</taxon>
        <taxon>Euthyneura</taxon>
        <taxon>Panpulmonata</taxon>
        <taxon>Sacoglossa</taxon>
        <taxon>Placobranchoidea</taxon>
        <taxon>Plakobranchidae</taxon>
        <taxon>Plakobranchus</taxon>
    </lineage>
</organism>
<comment type="subcellular location">
    <subcellularLocation>
        <location evidence="1">Membrane</location>
    </subcellularLocation>
</comment>
<evidence type="ECO:0000256" key="7">
    <source>
        <dbReference type="SAM" id="MobiDB-lite"/>
    </source>
</evidence>
<dbReference type="Gene3D" id="2.10.25.10">
    <property type="entry name" value="Laminin"/>
    <property type="match status" value="2"/>
</dbReference>
<sequence length="744" mass="83009">MACGAQPKLACLLVVCCGFLLCSSVSLEESSAHGTTRSIHLMSEVLLQKRLTVDANSAQAGSTSGSLTTGSSLETTTSDENLAGTGTENQATTADDDAGNNNNDNNNPVIDDSWFSFPEEKKEEVCDDFCPMFSNLCPKGEVCVTNEECKMVCRKSGGSPLETTTSDENLTGTDTENQATAADNDDGNKNDDNNNPVIDDSWFSFPEEKKEEVCDDFCPMFPHLCRADELCVTNEECKMVCRKPGVPDVPLRTPPPTTKKPLRPLRERQCNSSDKECVYGTCTDGQTCTCDAGYEGDTCADKECHVPCRNGVCRRLHNGHFKCVCDPGWQDAYCHIPECTLPCVNGSCMWRVSPNSTMFCSCKDPYIGELCDKKKPTLKESSTALPLIVGIATPIVCLLALVISWYILWRKRVIFVFKLINMFKAYEDDDDKIYDAYVSLTDADYVFMKHVLQPKLEEMGHRVYLHARDSIAGDVKSEKILEAIEKSRRCIMLLSADYISNEWCRFEYLIAQHETCIKLKQRIIPIMLDDIDKDKKKMDKTLRFIVDSVKCLRYPCPPSELSDGQCSFTGDPECAHPKSKELVTFERRQARFWERLRLSMPKKREVCEVTSPTLSCTSECPLSHHAHYNKKGVRLFLDKCANIFPFGESGHKSSTTNFIIPSSPITPSGLITPVPPSEKRERKLGVAMVNTSQLTDPNLDAFYNIILKNNLSTKSAENTPEYRDVQNKPSGPVGTTLLKLEIHS</sequence>
<reference evidence="12 13" key="1">
    <citation type="journal article" date="2021" name="Elife">
        <title>Chloroplast acquisition without the gene transfer in kleptoplastic sea slugs, Plakobranchus ocellatus.</title>
        <authorList>
            <person name="Maeda T."/>
            <person name="Takahashi S."/>
            <person name="Yoshida T."/>
            <person name="Shimamura S."/>
            <person name="Takaki Y."/>
            <person name="Nagai Y."/>
            <person name="Toyoda A."/>
            <person name="Suzuki Y."/>
            <person name="Arimoto A."/>
            <person name="Ishii H."/>
            <person name="Satoh N."/>
            <person name="Nishiyama T."/>
            <person name="Hasebe M."/>
            <person name="Maruyama T."/>
            <person name="Minagawa J."/>
            <person name="Obokata J."/>
            <person name="Shigenobu S."/>
        </authorList>
    </citation>
    <scope>NUCLEOTIDE SEQUENCE [LARGE SCALE GENOMIC DNA]</scope>
</reference>
<feature type="compositionally biased region" description="Polar residues" evidence="7">
    <location>
        <begin position="84"/>
        <end position="93"/>
    </location>
</feature>
<dbReference type="InterPro" id="IPR000157">
    <property type="entry name" value="TIR_dom"/>
</dbReference>
<evidence type="ECO:0000313" key="12">
    <source>
        <dbReference type="EMBL" id="GFO37170.1"/>
    </source>
</evidence>
<dbReference type="GO" id="GO:0005886">
    <property type="term" value="C:plasma membrane"/>
    <property type="evidence" value="ECO:0007669"/>
    <property type="project" value="TreeGrafter"/>
</dbReference>
<comment type="caution">
    <text evidence="12">The sequence shown here is derived from an EMBL/GenBank/DDBJ whole genome shotgun (WGS) entry which is preliminary data.</text>
</comment>
<feature type="signal peptide" evidence="9">
    <location>
        <begin position="1"/>
        <end position="24"/>
    </location>
</feature>
<evidence type="ECO:0000256" key="8">
    <source>
        <dbReference type="SAM" id="Phobius"/>
    </source>
</evidence>
<dbReference type="PROSITE" id="PS00022">
    <property type="entry name" value="EGF_1"/>
    <property type="match status" value="1"/>
</dbReference>
<dbReference type="Gene3D" id="3.40.50.10140">
    <property type="entry name" value="Toll/interleukin-1 receptor homology (TIR) domain"/>
    <property type="match status" value="1"/>
</dbReference>
<evidence type="ECO:0000256" key="5">
    <source>
        <dbReference type="ARBA" id="ARBA00023136"/>
    </source>
</evidence>
<dbReference type="InterPro" id="IPR000742">
    <property type="entry name" value="EGF"/>
</dbReference>
<evidence type="ECO:0000259" key="10">
    <source>
        <dbReference type="PROSITE" id="PS50026"/>
    </source>
</evidence>
<protein>
    <submittedName>
        <fullName evidence="12">Protein toll</fullName>
    </submittedName>
</protein>
<dbReference type="PRINTS" id="PR01537">
    <property type="entry name" value="INTRLKN1R1F"/>
</dbReference>
<keyword evidence="4 8" id="KW-1133">Transmembrane helix</keyword>
<dbReference type="PANTHER" id="PTHR24365">
    <property type="entry name" value="TOLL-LIKE RECEPTOR"/>
    <property type="match status" value="1"/>
</dbReference>
<keyword evidence="6" id="KW-0245">EGF-like domain</keyword>
<evidence type="ECO:0000256" key="6">
    <source>
        <dbReference type="PROSITE-ProRule" id="PRU00076"/>
    </source>
</evidence>
<feature type="disulfide bond" evidence="6">
    <location>
        <begin position="325"/>
        <end position="334"/>
    </location>
</feature>
<evidence type="ECO:0000256" key="2">
    <source>
        <dbReference type="ARBA" id="ARBA00022692"/>
    </source>
</evidence>
<proteinExistence type="predicted"/>
<comment type="caution">
    <text evidence="6">Lacks conserved residue(s) required for the propagation of feature annotation.</text>
</comment>
<feature type="compositionally biased region" description="Low complexity" evidence="7">
    <location>
        <begin position="61"/>
        <end position="78"/>
    </location>
</feature>
<name>A0AAV4CZG6_9GAST</name>
<keyword evidence="13" id="KW-1185">Reference proteome</keyword>
<feature type="domain" description="TIR" evidence="11">
    <location>
        <begin position="432"/>
        <end position="600"/>
    </location>
</feature>
<dbReference type="InterPro" id="IPR035897">
    <property type="entry name" value="Toll_tir_struct_dom_sf"/>
</dbReference>
<keyword evidence="6" id="KW-1015">Disulfide bond</keyword>
<feature type="compositionally biased region" description="Polar residues" evidence="7">
    <location>
        <begin position="161"/>
        <end position="181"/>
    </location>
</feature>
<feature type="region of interest" description="Disordered" evidence="7">
    <location>
        <begin position="58"/>
        <end position="113"/>
    </location>
</feature>
<dbReference type="GO" id="GO:0007165">
    <property type="term" value="P:signal transduction"/>
    <property type="evidence" value="ECO:0007669"/>
    <property type="project" value="InterPro"/>
</dbReference>
<gene>
    <name evidence="12" type="ORF">PoB_006367500</name>
</gene>